<dbReference type="STRING" id="69332.A0A388KG79"/>
<dbReference type="Gene3D" id="3.40.50.720">
    <property type="entry name" value="NAD(P)-binding Rossmann-like Domain"/>
    <property type="match status" value="1"/>
</dbReference>
<proteinExistence type="inferred from homology"/>
<gene>
    <name evidence="6" type="ORF">CBR_g3773</name>
</gene>
<comment type="caution">
    <text evidence="6">The sequence shown here is derived from an EMBL/GenBank/DDBJ whole genome shotgun (WGS) entry which is preliminary data.</text>
</comment>
<dbReference type="PANTHER" id="PTHR43391">
    <property type="entry name" value="RETINOL DEHYDROGENASE-RELATED"/>
    <property type="match status" value="1"/>
</dbReference>
<evidence type="ECO:0000313" key="7">
    <source>
        <dbReference type="Proteomes" id="UP000265515"/>
    </source>
</evidence>
<protein>
    <submittedName>
        <fullName evidence="6">Uncharacterized protein</fullName>
    </submittedName>
</protein>
<evidence type="ECO:0000256" key="4">
    <source>
        <dbReference type="RuleBase" id="RU000363"/>
    </source>
</evidence>
<dbReference type="OrthoDB" id="47007at2759"/>
<reference evidence="6 7" key="1">
    <citation type="journal article" date="2018" name="Cell">
        <title>The Chara Genome: Secondary Complexity and Implications for Plant Terrestrialization.</title>
        <authorList>
            <person name="Nishiyama T."/>
            <person name="Sakayama H."/>
            <person name="Vries J.D."/>
            <person name="Buschmann H."/>
            <person name="Saint-Marcoux D."/>
            <person name="Ullrich K.K."/>
            <person name="Haas F.B."/>
            <person name="Vanderstraeten L."/>
            <person name="Becker D."/>
            <person name="Lang D."/>
            <person name="Vosolsobe S."/>
            <person name="Rombauts S."/>
            <person name="Wilhelmsson P.K.I."/>
            <person name="Janitza P."/>
            <person name="Kern R."/>
            <person name="Heyl A."/>
            <person name="Rumpler F."/>
            <person name="Villalobos L.I.A.C."/>
            <person name="Clay J.M."/>
            <person name="Skokan R."/>
            <person name="Toyoda A."/>
            <person name="Suzuki Y."/>
            <person name="Kagoshima H."/>
            <person name="Schijlen E."/>
            <person name="Tajeshwar N."/>
            <person name="Catarino B."/>
            <person name="Hetherington A.J."/>
            <person name="Saltykova A."/>
            <person name="Bonnot C."/>
            <person name="Breuninger H."/>
            <person name="Symeonidi A."/>
            <person name="Radhakrishnan G.V."/>
            <person name="Van Nieuwerburgh F."/>
            <person name="Deforce D."/>
            <person name="Chang C."/>
            <person name="Karol K.G."/>
            <person name="Hedrich R."/>
            <person name="Ulvskov P."/>
            <person name="Glockner G."/>
            <person name="Delwiche C.F."/>
            <person name="Petrasek J."/>
            <person name="Van de Peer Y."/>
            <person name="Friml J."/>
            <person name="Beilby M."/>
            <person name="Dolan L."/>
            <person name="Kohara Y."/>
            <person name="Sugano S."/>
            <person name="Fujiyama A."/>
            <person name="Delaux P.-M."/>
            <person name="Quint M."/>
            <person name="TheiBen G."/>
            <person name="Hagemann M."/>
            <person name="Harholt J."/>
            <person name="Dunand C."/>
            <person name="Zachgo S."/>
            <person name="Langdale J."/>
            <person name="Maumus F."/>
            <person name="Straeten D.V.D."/>
            <person name="Gould S.B."/>
            <person name="Rensing S.A."/>
        </authorList>
    </citation>
    <scope>NUCLEOTIDE SEQUENCE [LARGE SCALE GENOMIC DNA]</scope>
    <source>
        <strain evidence="6 7">S276</strain>
    </source>
</reference>
<evidence type="ECO:0000256" key="1">
    <source>
        <dbReference type="ARBA" id="ARBA00006484"/>
    </source>
</evidence>
<dbReference type="Gramene" id="GBG69074">
    <property type="protein sequence ID" value="GBG69074"/>
    <property type="gene ID" value="CBR_g3773"/>
</dbReference>
<keyword evidence="5" id="KW-1133">Transmembrane helix</keyword>
<dbReference type="AlphaFoldDB" id="A0A388KG79"/>
<sequence>MKTSLLRMVHNLLLFPAMMAFLVFIQPALLFFRFSRWVSRLLGFICDSAWDRAVVITGASSGIGEHTAYEFARLGAKLLIVARREERLSVVGERCRRLGAKKVVCMGVDVTDDQQCKAMVERAVAELGGVDFLVNNAAVAENVLFKDIKGVEAMTKEVDVTFWGSVYPTHYALPYLMKSEVGRIVVVGSMLSFIPYPRLSMYVAAKHALLGLYDSIAVELRGKIGGVTFVAPGWIESEMTSGKFLEGDEGKVVRDEEARDEVVGPAIVTPVRECAKAIVDGALHREHYVYVPYYYSPLMYYRLFAWEVIESVFHRMFLPREHPLSQKLVRWLGRVTYPSSIVGDGVKKE</sequence>
<evidence type="ECO:0000313" key="6">
    <source>
        <dbReference type="EMBL" id="GBG69074.1"/>
    </source>
</evidence>
<keyword evidence="7" id="KW-1185">Reference proteome</keyword>
<evidence type="ECO:0000256" key="2">
    <source>
        <dbReference type="ARBA" id="ARBA00022857"/>
    </source>
</evidence>
<evidence type="ECO:0000256" key="3">
    <source>
        <dbReference type="ARBA" id="ARBA00023002"/>
    </source>
</evidence>
<keyword evidence="5" id="KW-0472">Membrane</keyword>
<dbReference type="GO" id="GO:0005829">
    <property type="term" value="C:cytosol"/>
    <property type="evidence" value="ECO:0007669"/>
    <property type="project" value="TreeGrafter"/>
</dbReference>
<dbReference type="Pfam" id="PF00106">
    <property type="entry name" value="adh_short"/>
    <property type="match status" value="1"/>
</dbReference>
<keyword evidence="5" id="KW-0812">Transmembrane</keyword>
<dbReference type="EMBL" id="BFEA01000109">
    <property type="protein sequence ID" value="GBG69074.1"/>
    <property type="molecule type" value="Genomic_DNA"/>
</dbReference>
<keyword evidence="3" id="KW-0560">Oxidoreductase</keyword>
<dbReference type="PRINTS" id="PR00081">
    <property type="entry name" value="GDHRDH"/>
</dbReference>
<dbReference type="InterPro" id="IPR020904">
    <property type="entry name" value="Sc_DH/Rdtase_CS"/>
</dbReference>
<dbReference type="InterPro" id="IPR002347">
    <property type="entry name" value="SDR_fam"/>
</dbReference>
<dbReference type="InterPro" id="IPR036291">
    <property type="entry name" value="NAD(P)-bd_dom_sf"/>
</dbReference>
<feature type="transmembrane region" description="Helical" evidence="5">
    <location>
        <begin position="12"/>
        <end position="32"/>
    </location>
</feature>
<evidence type="ECO:0000256" key="5">
    <source>
        <dbReference type="SAM" id="Phobius"/>
    </source>
</evidence>
<accession>A0A388KG79</accession>
<keyword evidence="2" id="KW-0521">NADP</keyword>
<name>A0A388KG79_CHABU</name>
<dbReference type="Proteomes" id="UP000265515">
    <property type="component" value="Unassembled WGS sequence"/>
</dbReference>
<dbReference type="SUPFAM" id="SSF51735">
    <property type="entry name" value="NAD(P)-binding Rossmann-fold domains"/>
    <property type="match status" value="1"/>
</dbReference>
<dbReference type="PRINTS" id="PR00080">
    <property type="entry name" value="SDRFAMILY"/>
</dbReference>
<dbReference type="PROSITE" id="PS00061">
    <property type="entry name" value="ADH_SHORT"/>
    <property type="match status" value="1"/>
</dbReference>
<dbReference type="GO" id="GO:0016491">
    <property type="term" value="F:oxidoreductase activity"/>
    <property type="evidence" value="ECO:0007669"/>
    <property type="project" value="UniProtKB-KW"/>
</dbReference>
<dbReference type="OMA" id="EYTRWLM"/>
<dbReference type="PANTHER" id="PTHR43391:SF14">
    <property type="entry name" value="DEHYDROGENASE_REDUCTASE SDR FAMILY PROTEIN 7-LIKE"/>
    <property type="match status" value="1"/>
</dbReference>
<comment type="similarity">
    <text evidence="1 4">Belongs to the short-chain dehydrogenases/reductases (SDR) family.</text>
</comment>
<organism evidence="6 7">
    <name type="scientific">Chara braunii</name>
    <name type="common">Braun's stonewort</name>
    <dbReference type="NCBI Taxonomy" id="69332"/>
    <lineage>
        <taxon>Eukaryota</taxon>
        <taxon>Viridiplantae</taxon>
        <taxon>Streptophyta</taxon>
        <taxon>Charophyceae</taxon>
        <taxon>Charales</taxon>
        <taxon>Characeae</taxon>
        <taxon>Chara</taxon>
    </lineage>
</organism>